<accession>A0A0A9F896</accession>
<dbReference type="SUPFAM" id="SSF56784">
    <property type="entry name" value="HAD-like"/>
    <property type="match status" value="1"/>
</dbReference>
<organism evidence="1">
    <name type="scientific">Arundo donax</name>
    <name type="common">Giant reed</name>
    <name type="synonym">Donax arundinaceus</name>
    <dbReference type="NCBI Taxonomy" id="35708"/>
    <lineage>
        <taxon>Eukaryota</taxon>
        <taxon>Viridiplantae</taxon>
        <taxon>Streptophyta</taxon>
        <taxon>Embryophyta</taxon>
        <taxon>Tracheophyta</taxon>
        <taxon>Spermatophyta</taxon>
        <taxon>Magnoliopsida</taxon>
        <taxon>Liliopsida</taxon>
        <taxon>Poales</taxon>
        <taxon>Poaceae</taxon>
        <taxon>PACMAD clade</taxon>
        <taxon>Arundinoideae</taxon>
        <taxon>Arundineae</taxon>
        <taxon>Arundo</taxon>
    </lineage>
</organism>
<dbReference type="InterPro" id="IPR023214">
    <property type="entry name" value="HAD_sf"/>
</dbReference>
<dbReference type="EMBL" id="GBRH01193418">
    <property type="protein sequence ID" value="JAE04478.1"/>
    <property type="molecule type" value="Transcribed_RNA"/>
</dbReference>
<dbReference type="PANTHER" id="PTHR47858">
    <property type="entry name" value="HALOACID DEHALOGENASE-LIKE HYDROLASE (HAD) SUPERFAMILY PROTEIN"/>
    <property type="match status" value="1"/>
</dbReference>
<name>A0A0A9F896_ARUDO</name>
<dbReference type="Gene3D" id="3.40.50.1000">
    <property type="entry name" value="HAD superfamily/HAD-like"/>
    <property type="match status" value="1"/>
</dbReference>
<sequence>MKLDRKPSKCVVFEDDPRGVTAAHNCTMMAVALIGAHPAYELVQADLAVAKYSELSVINLRRLFANKGIRFMDMQKQIIEKSPPKRRLTVDTIF</sequence>
<evidence type="ECO:0000313" key="1">
    <source>
        <dbReference type="EMBL" id="JAE04478.1"/>
    </source>
</evidence>
<dbReference type="InterPro" id="IPR036412">
    <property type="entry name" value="HAD-like_sf"/>
</dbReference>
<proteinExistence type="predicted"/>
<dbReference type="PANTHER" id="PTHR47858:SF2">
    <property type="entry name" value="HALOACID DEHALOGENASE-LIKE HYDROLASE (HAD) SUPERFAMILY PROTEIN"/>
    <property type="match status" value="1"/>
</dbReference>
<protein>
    <submittedName>
        <fullName evidence="1">Uncharacterized protein</fullName>
    </submittedName>
</protein>
<reference evidence="1" key="2">
    <citation type="journal article" date="2015" name="Data Brief">
        <title>Shoot transcriptome of the giant reed, Arundo donax.</title>
        <authorList>
            <person name="Barrero R.A."/>
            <person name="Guerrero F.D."/>
            <person name="Moolhuijzen P."/>
            <person name="Goolsby J.A."/>
            <person name="Tidwell J."/>
            <person name="Bellgard S.E."/>
            <person name="Bellgard M.I."/>
        </authorList>
    </citation>
    <scope>NUCLEOTIDE SEQUENCE</scope>
    <source>
        <tissue evidence="1">Shoot tissue taken approximately 20 cm above the soil surface</tissue>
    </source>
</reference>
<dbReference type="AlphaFoldDB" id="A0A0A9F896"/>
<reference evidence="1" key="1">
    <citation type="submission" date="2014-09" db="EMBL/GenBank/DDBJ databases">
        <authorList>
            <person name="Magalhaes I.L.F."/>
            <person name="Oliveira U."/>
            <person name="Santos F.R."/>
            <person name="Vidigal T.H.D.A."/>
            <person name="Brescovit A.D."/>
            <person name="Santos A.J."/>
        </authorList>
    </citation>
    <scope>NUCLEOTIDE SEQUENCE</scope>
    <source>
        <tissue evidence="1">Shoot tissue taken approximately 20 cm above the soil surface</tissue>
    </source>
</reference>